<dbReference type="PANTHER" id="PTHR21037:SF2">
    <property type="entry name" value="SIMILAR TO NOVEL PROTEIN"/>
    <property type="match status" value="1"/>
</dbReference>
<evidence type="ECO:0000313" key="4">
    <source>
        <dbReference type="Proteomes" id="UP001286313"/>
    </source>
</evidence>
<evidence type="ECO:0000256" key="1">
    <source>
        <dbReference type="SAM" id="Coils"/>
    </source>
</evidence>
<protein>
    <submittedName>
        <fullName evidence="3">Uncharacterized protein</fullName>
    </submittedName>
</protein>
<feature type="compositionally biased region" description="Polar residues" evidence="2">
    <location>
        <begin position="197"/>
        <end position="207"/>
    </location>
</feature>
<dbReference type="InterPro" id="IPR040807">
    <property type="entry name" value="DUF5522"/>
</dbReference>
<feature type="region of interest" description="Disordered" evidence="2">
    <location>
        <begin position="186"/>
        <end position="215"/>
    </location>
</feature>
<evidence type="ECO:0000256" key="2">
    <source>
        <dbReference type="SAM" id="MobiDB-lite"/>
    </source>
</evidence>
<sequence length="224" mass="25990">MSLEDIHTAAGRLTCFSVHITERRYFAGEASRDLHGFYLLNLLGSTADSSTRALTTPAGFSIGTVRHRSEELRRKLAEENRKMRERFEAREREWEAGVDRSLLQPEDLEIYEAHKAAVARGHFTYDDPYTGYRVMTRLRHYWRGSCCGNACRHCIYEHDNVAEREKAQRVSNSAFWVDAKDRPDLRRQKTRTKTLREGSSSQPSLQHTTDDEIDDDIDPLLFKH</sequence>
<dbReference type="EMBL" id="JAWQEG010001778">
    <property type="protein sequence ID" value="KAK3876764.1"/>
    <property type="molecule type" value="Genomic_DNA"/>
</dbReference>
<comment type="caution">
    <text evidence="3">The sequence shown here is derived from an EMBL/GenBank/DDBJ whole genome shotgun (WGS) entry which is preliminary data.</text>
</comment>
<dbReference type="Proteomes" id="UP001286313">
    <property type="component" value="Unassembled WGS sequence"/>
</dbReference>
<accession>A0AAE1FMD8</accession>
<dbReference type="AlphaFoldDB" id="A0AAE1FMD8"/>
<keyword evidence="4" id="KW-1185">Reference proteome</keyword>
<keyword evidence="1" id="KW-0175">Coiled coil</keyword>
<dbReference type="Pfam" id="PF17653">
    <property type="entry name" value="DUF5522"/>
    <property type="match status" value="1"/>
</dbReference>
<name>A0AAE1FMD8_PETCI</name>
<dbReference type="PANTHER" id="PTHR21037">
    <property type="entry name" value="39S RIBOSOMAL PROTEIN L14, MITOCHONDRIAL"/>
    <property type="match status" value="1"/>
</dbReference>
<proteinExistence type="predicted"/>
<organism evidence="3 4">
    <name type="scientific">Petrolisthes cinctipes</name>
    <name type="common">Flat porcelain crab</name>
    <dbReference type="NCBI Taxonomy" id="88211"/>
    <lineage>
        <taxon>Eukaryota</taxon>
        <taxon>Metazoa</taxon>
        <taxon>Ecdysozoa</taxon>
        <taxon>Arthropoda</taxon>
        <taxon>Crustacea</taxon>
        <taxon>Multicrustacea</taxon>
        <taxon>Malacostraca</taxon>
        <taxon>Eumalacostraca</taxon>
        <taxon>Eucarida</taxon>
        <taxon>Decapoda</taxon>
        <taxon>Pleocyemata</taxon>
        <taxon>Anomura</taxon>
        <taxon>Galatheoidea</taxon>
        <taxon>Porcellanidae</taxon>
        <taxon>Petrolisthes</taxon>
    </lineage>
</organism>
<feature type="coiled-coil region" evidence="1">
    <location>
        <begin position="62"/>
        <end position="93"/>
    </location>
</feature>
<evidence type="ECO:0000313" key="3">
    <source>
        <dbReference type="EMBL" id="KAK3876764.1"/>
    </source>
</evidence>
<reference evidence="3" key="1">
    <citation type="submission" date="2023-10" db="EMBL/GenBank/DDBJ databases">
        <title>Genome assemblies of two species of porcelain crab, Petrolisthes cinctipes and Petrolisthes manimaculis (Anomura: Porcellanidae).</title>
        <authorList>
            <person name="Angst P."/>
        </authorList>
    </citation>
    <scope>NUCLEOTIDE SEQUENCE</scope>
    <source>
        <strain evidence="3">PB745_01</strain>
        <tissue evidence="3">Gill</tissue>
    </source>
</reference>
<gene>
    <name evidence="3" type="ORF">Pcinc_018477</name>
</gene>